<keyword evidence="4" id="KW-1003">Cell membrane</keyword>
<keyword evidence="9 13" id="KW-1133">Transmembrane helix</keyword>
<evidence type="ECO:0000256" key="7">
    <source>
        <dbReference type="ARBA" id="ARBA00022692"/>
    </source>
</evidence>
<keyword evidence="8 12" id="KW-0630">Potassium</keyword>
<sequence>MRFQLVFKYVATLLFFLSLSYFIPFFYSLWCKDGLFHYYLYPVALTGALFLIALQIEGGELNIKEALLTVSLTWFLFPAISALVYQETGAIKNFIDAYFESVSGFTTTGASILTNIEALPKSVLLWRSTTHWIGGVGFVVFSLSVLPAFGAGGAQLMRFEASKAVEERLVPKVKEMARVILAVYVALTAAEVIALVAAGMPLYDAVNHAFATIATGGFSTKNGSIGEYHSPLIEVIVSFFMLAGATNLLTYYLALKNRSLKAIYSYYEFRSFMAIVAFAVAFTTLVLYFKGTYHSLLEALRFGSFAVISAITTTGFGVADYTKWPPVTQALMMLLEIMGGSSGSTAGGLKQFRIVTMAKTTYYEMKKTLHPRMVYRIVLGKKVVDYSLMNNIWAFISIFFSTTLLFGFLISLSGHDIITSFSASVACITGSGPGLEKVGPAGNFAFFSPIDKLLLSIEMVLGRLEVMSVLTLLLPSFWKE</sequence>
<keyword evidence="11 13" id="KW-0472">Membrane</keyword>
<keyword evidence="3" id="KW-0813">Transport</keyword>
<dbReference type="Proteomes" id="UP000006362">
    <property type="component" value="Chromosome"/>
</dbReference>
<keyword evidence="5" id="KW-0997">Cell inner membrane</keyword>
<comment type="similarity">
    <text evidence="2">Belongs to the TrkH potassium transport family.</text>
</comment>
<keyword evidence="15" id="KW-1185">Reference proteome</keyword>
<evidence type="ECO:0000256" key="9">
    <source>
        <dbReference type="ARBA" id="ARBA00022989"/>
    </source>
</evidence>
<feature type="binding site" evidence="12">
    <location>
        <position position="313"/>
    </location>
    <ligand>
        <name>K(+)</name>
        <dbReference type="ChEBI" id="CHEBI:29103"/>
    </ligand>
</feature>
<dbReference type="OrthoDB" id="9810952at2"/>
<feature type="transmembrane region" description="Helical" evidence="13">
    <location>
        <begin position="7"/>
        <end position="30"/>
    </location>
</feature>
<name>E8T4R6_THEA1</name>
<evidence type="ECO:0000256" key="8">
    <source>
        <dbReference type="ARBA" id="ARBA00022958"/>
    </source>
</evidence>
<evidence type="ECO:0000256" key="3">
    <source>
        <dbReference type="ARBA" id="ARBA00022448"/>
    </source>
</evidence>
<dbReference type="STRING" id="648996.Theam_0355"/>
<gene>
    <name evidence="14" type="ordered locus">Theam_0355</name>
</gene>
<accession>E8T4R6</accession>
<keyword evidence="10" id="KW-0406">Ion transport</keyword>
<dbReference type="GO" id="GO:0015379">
    <property type="term" value="F:potassium:chloride symporter activity"/>
    <property type="evidence" value="ECO:0007669"/>
    <property type="project" value="InterPro"/>
</dbReference>
<evidence type="ECO:0000256" key="5">
    <source>
        <dbReference type="ARBA" id="ARBA00022519"/>
    </source>
</evidence>
<feature type="transmembrane region" description="Helical" evidence="13">
    <location>
        <begin position="267"/>
        <end position="288"/>
    </location>
</feature>
<keyword evidence="7 13" id="KW-0812">Transmembrane</keyword>
<comment type="subcellular location">
    <subcellularLocation>
        <location evidence="1">Cell inner membrane</location>
        <topology evidence="1">Multi-pass membrane protein</topology>
    </subcellularLocation>
</comment>
<reference evidence="14" key="1">
    <citation type="submission" date="2011-01" db="EMBL/GenBank/DDBJ databases">
        <title>Complete sequence of chromosome of Thermovibrio ammonificans HB-1.</title>
        <authorList>
            <consortium name="US DOE Joint Genome Institute"/>
            <person name="Lucas S."/>
            <person name="Copeland A."/>
            <person name="Lapidus A."/>
            <person name="Cheng J.-F."/>
            <person name="Goodwin L."/>
            <person name="Pitluck S."/>
            <person name="Davenport K."/>
            <person name="Detter J.C."/>
            <person name="Han C."/>
            <person name="Tapia R."/>
            <person name="Land M."/>
            <person name="Hauser L."/>
            <person name="Kyrpides N."/>
            <person name="Ivanova N."/>
            <person name="Ovchinnikova G."/>
            <person name="Vetriani C."/>
            <person name="Woyke T."/>
        </authorList>
    </citation>
    <scope>NUCLEOTIDE SEQUENCE [LARGE SCALE GENOMIC DNA]</scope>
    <source>
        <strain evidence="14">HB-1</strain>
    </source>
</reference>
<feature type="binding site" evidence="12">
    <location>
        <position position="314"/>
    </location>
    <ligand>
        <name>K(+)</name>
        <dbReference type="ChEBI" id="CHEBI:29103"/>
    </ligand>
</feature>
<keyword evidence="6" id="KW-0633">Potassium transport</keyword>
<dbReference type="InterPro" id="IPR003445">
    <property type="entry name" value="Cat_transpt"/>
</dbReference>
<feature type="transmembrane region" description="Helical" evidence="13">
    <location>
        <begin position="66"/>
        <end position="85"/>
    </location>
</feature>
<evidence type="ECO:0000256" key="6">
    <source>
        <dbReference type="ARBA" id="ARBA00022538"/>
    </source>
</evidence>
<protein>
    <submittedName>
        <fullName evidence="14">Cation transporter</fullName>
    </submittedName>
</protein>
<dbReference type="PANTHER" id="PTHR32024">
    <property type="entry name" value="TRK SYSTEM POTASSIUM UPTAKE PROTEIN TRKG-RELATED"/>
    <property type="match status" value="1"/>
</dbReference>
<feature type="transmembrane region" description="Helical" evidence="13">
    <location>
        <begin position="177"/>
        <end position="200"/>
    </location>
</feature>
<evidence type="ECO:0000256" key="11">
    <source>
        <dbReference type="ARBA" id="ARBA00023136"/>
    </source>
</evidence>
<feature type="transmembrane region" description="Helical" evidence="13">
    <location>
        <begin position="300"/>
        <end position="319"/>
    </location>
</feature>
<dbReference type="PANTHER" id="PTHR32024:SF2">
    <property type="entry name" value="TRK SYSTEM POTASSIUM UPTAKE PROTEIN TRKG-RELATED"/>
    <property type="match status" value="1"/>
</dbReference>
<evidence type="ECO:0000256" key="10">
    <source>
        <dbReference type="ARBA" id="ARBA00023065"/>
    </source>
</evidence>
<dbReference type="HOGENOM" id="CLU_030708_0_2_0"/>
<evidence type="ECO:0000256" key="1">
    <source>
        <dbReference type="ARBA" id="ARBA00004429"/>
    </source>
</evidence>
<evidence type="ECO:0000256" key="12">
    <source>
        <dbReference type="PIRSR" id="PIRSR006247-1"/>
    </source>
</evidence>
<dbReference type="GO" id="GO:0046872">
    <property type="term" value="F:metal ion binding"/>
    <property type="evidence" value="ECO:0007669"/>
    <property type="project" value="UniProtKB-KW"/>
</dbReference>
<dbReference type="GO" id="GO:0005886">
    <property type="term" value="C:plasma membrane"/>
    <property type="evidence" value="ECO:0007669"/>
    <property type="project" value="UniProtKB-SubCell"/>
</dbReference>
<organism evidence="14 15">
    <name type="scientific">Thermovibrio ammonificans (strain DSM 15698 / JCM 12110 / HB-1)</name>
    <dbReference type="NCBI Taxonomy" id="648996"/>
    <lineage>
        <taxon>Bacteria</taxon>
        <taxon>Pseudomonadati</taxon>
        <taxon>Aquificota</taxon>
        <taxon>Aquificia</taxon>
        <taxon>Desulfurobacteriales</taxon>
        <taxon>Desulfurobacteriaceae</taxon>
        <taxon>Thermovibrio</taxon>
    </lineage>
</organism>
<dbReference type="RefSeq" id="WP_013537114.1">
    <property type="nucleotide sequence ID" value="NC_014926.1"/>
</dbReference>
<feature type="transmembrane region" description="Helical" evidence="13">
    <location>
        <begin position="132"/>
        <end position="156"/>
    </location>
</feature>
<evidence type="ECO:0000256" key="4">
    <source>
        <dbReference type="ARBA" id="ARBA00022475"/>
    </source>
</evidence>
<feature type="transmembrane region" description="Helical" evidence="13">
    <location>
        <begin position="36"/>
        <end position="54"/>
    </location>
</feature>
<feature type="transmembrane region" description="Helical" evidence="13">
    <location>
        <begin position="392"/>
        <end position="412"/>
    </location>
</feature>
<feature type="binding site" evidence="12">
    <location>
        <position position="107"/>
    </location>
    <ligand>
        <name>K(+)</name>
        <dbReference type="ChEBI" id="CHEBI:29103"/>
    </ligand>
</feature>
<proteinExistence type="inferred from homology"/>
<keyword evidence="12" id="KW-0479">Metal-binding</keyword>
<dbReference type="AlphaFoldDB" id="E8T4R6"/>
<feature type="transmembrane region" description="Helical" evidence="13">
    <location>
        <begin position="235"/>
        <end position="255"/>
    </location>
</feature>
<evidence type="ECO:0000256" key="2">
    <source>
        <dbReference type="ARBA" id="ARBA00009137"/>
    </source>
</evidence>
<feature type="binding site" evidence="12">
    <location>
        <position position="216"/>
    </location>
    <ligand>
        <name>K(+)</name>
        <dbReference type="ChEBI" id="CHEBI:29103"/>
    </ligand>
</feature>
<dbReference type="KEGG" id="tam:Theam_0355"/>
<dbReference type="eggNOG" id="COG0168">
    <property type="taxonomic scope" value="Bacteria"/>
</dbReference>
<dbReference type="EMBL" id="CP002444">
    <property type="protein sequence ID" value="ADU96328.1"/>
    <property type="molecule type" value="Genomic_DNA"/>
</dbReference>
<feature type="binding site" evidence="12">
    <location>
        <position position="108"/>
    </location>
    <ligand>
        <name>K(+)</name>
        <dbReference type="ChEBI" id="CHEBI:29103"/>
    </ligand>
</feature>
<evidence type="ECO:0000256" key="13">
    <source>
        <dbReference type="SAM" id="Phobius"/>
    </source>
</evidence>
<dbReference type="InterPro" id="IPR004772">
    <property type="entry name" value="TrkH"/>
</dbReference>
<evidence type="ECO:0000313" key="14">
    <source>
        <dbReference type="EMBL" id="ADU96328.1"/>
    </source>
</evidence>
<dbReference type="Pfam" id="PF02386">
    <property type="entry name" value="TrkH"/>
    <property type="match status" value="1"/>
</dbReference>
<dbReference type="PIRSF" id="PIRSF006247">
    <property type="entry name" value="TrkH"/>
    <property type="match status" value="1"/>
</dbReference>
<evidence type="ECO:0000313" key="15">
    <source>
        <dbReference type="Proteomes" id="UP000006362"/>
    </source>
</evidence>